<evidence type="ECO:0000256" key="12">
    <source>
        <dbReference type="ARBA" id="ARBA00032922"/>
    </source>
</evidence>
<dbReference type="InterPro" id="IPR048693">
    <property type="entry name" value="Cmr2-like_C"/>
</dbReference>
<dbReference type="GO" id="GO:0016740">
    <property type="term" value="F:transferase activity"/>
    <property type="evidence" value="ECO:0007669"/>
    <property type="project" value="UniProtKB-KW"/>
</dbReference>
<keyword evidence="6" id="KW-0547">Nucleotide-binding</keyword>
<keyword evidence="16" id="KW-1185">Reference proteome</keyword>
<evidence type="ECO:0000256" key="11">
    <source>
        <dbReference type="ARBA" id="ARBA00023118"/>
    </source>
</evidence>
<keyword evidence="8" id="KW-0378">Hydrolase</keyword>
<comment type="similarity">
    <text evidence="2">Belongs to the CRISPR-associated Cas10/Csm1 family.</text>
</comment>
<dbReference type="Gene3D" id="3.30.70.270">
    <property type="match status" value="1"/>
</dbReference>
<name>A0A1I0B5J4_9FIRM</name>
<dbReference type="eggNOG" id="COG1353">
    <property type="taxonomic scope" value="Bacteria"/>
</dbReference>
<protein>
    <recommendedName>
        <fullName evidence="3">CRISPR system single-strand-specific deoxyribonuclease Cas10/Csm1 (subtype III-A)</fullName>
    </recommendedName>
    <alternativeName>
        <fullName evidence="12">Cyclic oligoadenylate synthase</fullName>
    </alternativeName>
</protein>
<dbReference type="OrthoDB" id="9768769at2"/>
<dbReference type="AlphaFoldDB" id="A0A1I0B5J4"/>
<dbReference type="PANTHER" id="PTHR36528:SF1">
    <property type="entry name" value="CRISPR SYSTEM SINGLE-STRAND-SPECIFIC DEOXYRIBONUCLEASE CAS10_CSM1 (SUBTYPE III-A)"/>
    <property type="match status" value="1"/>
</dbReference>
<dbReference type="STRING" id="1526.SAMN02910262_01617"/>
<dbReference type="Proteomes" id="UP000199820">
    <property type="component" value="Unassembled WGS sequence"/>
</dbReference>
<dbReference type="Pfam" id="PF22335">
    <property type="entry name" value="Cas10-Cmr2_palm2"/>
    <property type="match status" value="1"/>
</dbReference>
<keyword evidence="4" id="KW-0808">Transferase</keyword>
<dbReference type="GO" id="GO:0004527">
    <property type="term" value="F:exonuclease activity"/>
    <property type="evidence" value="ECO:0007669"/>
    <property type="project" value="UniProtKB-KW"/>
</dbReference>
<dbReference type="Pfam" id="PF01966">
    <property type="entry name" value="HD"/>
    <property type="match status" value="1"/>
</dbReference>
<dbReference type="InterPro" id="IPR013408">
    <property type="entry name" value="Cas10/Csm1"/>
</dbReference>
<dbReference type="PROSITE" id="PS50887">
    <property type="entry name" value="GGDEF"/>
    <property type="match status" value="1"/>
</dbReference>
<keyword evidence="5" id="KW-0540">Nuclease</keyword>
<dbReference type="GO" id="GO:0004519">
    <property type="term" value="F:endonuclease activity"/>
    <property type="evidence" value="ECO:0007669"/>
    <property type="project" value="UniProtKB-KW"/>
</dbReference>
<feature type="domain" description="GGDEF" evidence="13">
    <location>
        <begin position="507"/>
        <end position="659"/>
    </location>
</feature>
<dbReference type="EMBL" id="FOIL01000003">
    <property type="protein sequence ID" value="SET01664.1"/>
    <property type="molecule type" value="Genomic_DNA"/>
</dbReference>
<keyword evidence="10" id="KW-0067">ATP-binding</keyword>
<keyword evidence="7" id="KW-0255">Endonuclease</keyword>
<evidence type="ECO:0000313" key="15">
    <source>
        <dbReference type="EMBL" id="SET01664.1"/>
    </source>
</evidence>
<evidence type="ECO:0000256" key="3">
    <source>
        <dbReference type="ARBA" id="ARBA00014333"/>
    </source>
</evidence>
<reference evidence="15 16" key="1">
    <citation type="submission" date="2016-10" db="EMBL/GenBank/DDBJ databases">
        <authorList>
            <person name="de Groot N.N."/>
        </authorList>
    </citation>
    <scope>NUCLEOTIDE SEQUENCE [LARGE SCALE GENOMIC DNA]</scope>
    <source>
        <strain evidence="15 16">KH1P1</strain>
    </source>
</reference>
<accession>A0A1I0B5J4</accession>
<dbReference type="Pfam" id="PF18211">
    <property type="entry name" value="Csm1_B"/>
    <property type="match status" value="1"/>
</dbReference>
<dbReference type="CDD" id="cd09680">
    <property type="entry name" value="Cas10_III"/>
    <property type="match status" value="1"/>
</dbReference>
<dbReference type="PROSITE" id="PS51831">
    <property type="entry name" value="HD"/>
    <property type="match status" value="1"/>
</dbReference>
<dbReference type="GO" id="GO:0051607">
    <property type="term" value="P:defense response to virus"/>
    <property type="evidence" value="ECO:0007669"/>
    <property type="project" value="UniProtKB-KW"/>
</dbReference>
<evidence type="ECO:0000256" key="7">
    <source>
        <dbReference type="ARBA" id="ARBA00022759"/>
    </source>
</evidence>
<dbReference type="PANTHER" id="PTHR36528">
    <property type="entry name" value="CRISPR SYSTEM SINGLE-STRAND-SPECIFIC DEOXYRIBONUCLEASE CAS10/CSM1 (SUBTYPE III-A)"/>
    <property type="match status" value="1"/>
</dbReference>
<evidence type="ECO:0000256" key="4">
    <source>
        <dbReference type="ARBA" id="ARBA00022679"/>
    </source>
</evidence>
<evidence type="ECO:0000256" key="5">
    <source>
        <dbReference type="ARBA" id="ARBA00022722"/>
    </source>
</evidence>
<evidence type="ECO:0000259" key="13">
    <source>
        <dbReference type="PROSITE" id="PS50887"/>
    </source>
</evidence>
<evidence type="ECO:0000256" key="10">
    <source>
        <dbReference type="ARBA" id="ARBA00022840"/>
    </source>
</evidence>
<dbReference type="NCBIfam" id="TIGR02578">
    <property type="entry name" value="cas_TM1811_Csm1"/>
    <property type="match status" value="1"/>
</dbReference>
<evidence type="ECO:0000256" key="9">
    <source>
        <dbReference type="ARBA" id="ARBA00022839"/>
    </source>
</evidence>
<dbReference type="GO" id="GO:0005524">
    <property type="term" value="F:ATP binding"/>
    <property type="evidence" value="ECO:0007669"/>
    <property type="project" value="UniProtKB-KW"/>
</dbReference>
<evidence type="ECO:0000259" key="14">
    <source>
        <dbReference type="PROSITE" id="PS51831"/>
    </source>
</evidence>
<dbReference type="Pfam" id="PF20824">
    <property type="entry name" value="Cmr2_hel_dom2"/>
    <property type="match status" value="1"/>
</dbReference>
<evidence type="ECO:0000256" key="2">
    <source>
        <dbReference type="ARBA" id="ARBA00005700"/>
    </source>
</evidence>
<proteinExistence type="inferred from homology"/>
<evidence type="ECO:0000256" key="1">
    <source>
        <dbReference type="ARBA" id="ARBA00001968"/>
    </source>
</evidence>
<dbReference type="Gene3D" id="1.10.3210.10">
    <property type="entry name" value="Hypothetical protein af1432"/>
    <property type="match status" value="1"/>
</dbReference>
<dbReference type="InterPro" id="IPR006674">
    <property type="entry name" value="HD_domain"/>
</dbReference>
<sequence>MTDRDLQVVIGALLHDIGKVIYRDGTDGRTHSESGYDFLKNEIKIKDMEILNCVRFHHGRALSGARIDDNSLAYVVYIADNIASSVDRREKMEEGKGFELHTPLQPVFNLLNKNNGKAYYSPSHINVEKDINYPTDEKKCFTKEQYRNIVYNLSDNLKGIELSVEYVNSLLEVMEANLSFVPSSTSAAEVPDISLFDHLKLTAAIANAIVKYLDLEENSSFKEACLKNEKAFMEKNAFLIASLDISGIQKFIYTIQSKNALRTLRARSFYLEITMEHIIDELLIELGLSRCNLLYAGGGHCYLILPNTDECKNIFEKYLEETNKWFLENFQTDLYMAGGFSACSAFNLKNHPHGSYEQIFRNVSKSISNRKMNRYDAKTIRMLNSQIHDDYTRECSVCKKVAHTDQDGLCSTCNALQKFSAKVLYSDFYTVEYGEMESGLPLPGGYSLIVDTEDSLKKRMQNDPNYVRTYSKNKSFTGKHVATKLWIGNYTAKATFEEFAESSKGIKRVGILRADVDNLGHAFVSGFKNTENNDKYMTISRTATLSRQLSLFFKLHINKILQNPSFSFEGNQKDHRNITIVYSGGDDVFVVGAWNEIIEFAIDLRDGFEKFSEGTLSLSAGIGLYDDTYPISVSAIEVEDMVDHSKELPNKNAVTLLEDGCFHDKISDGTYKWNEFKEKVIGEKLTEITTYLASVENQHGNALLYRILELVRKQDEPINFARFVYTLTRLEPEKNGDKTDDEQKEMFTRFSKNMLQWINNEMDRRELKTAIELYVYLHRGEEEN</sequence>
<feature type="domain" description="HD" evidence="14">
    <location>
        <begin position="1"/>
        <end position="85"/>
    </location>
</feature>
<evidence type="ECO:0000256" key="6">
    <source>
        <dbReference type="ARBA" id="ARBA00022741"/>
    </source>
</evidence>
<dbReference type="InterPro" id="IPR041062">
    <property type="entry name" value="Csm1_B"/>
</dbReference>
<keyword evidence="11" id="KW-0051">Antiviral defense</keyword>
<dbReference type="InterPro" id="IPR054767">
    <property type="entry name" value="Cas10-Cmr2_palm2"/>
</dbReference>
<keyword evidence="9" id="KW-0269">Exonuclease</keyword>
<dbReference type="RefSeq" id="WP_074648293.1">
    <property type="nucleotide sequence ID" value="NZ_FOIL01000003.1"/>
</dbReference>
<dbReference type="SUPFAM" id="SSF109604">
    <property type="entry name" value="HD-domain/PDEase-like"/>
    <property type="match status" value="1"/>
</dbReference>
<comment type="cofactor">
    <cofactor evidence="1">
        <name>a divalent metal cation</name>
        <dbReference type="ChEBI" id="CHEBI:60240"/>
    </cofactor>
</comment>
<dbReference type="InterPro" id="IPR052117">
    <property type="entry name" value="Cas10/Csm1_subtype-III-A"/>
</dbReference>
<evidence type="ECO:0000313" key="16">
    <source>
        <dbReference type="Proteomes" id="UP000199820"/>
    </source>
</evidence>
<gene>
    <name evidence="15" type="ORF">SAMN04487771_100384</name>
</gene>
<dbReference type="InterPro" id="IPR000160">
    <property type="entry name" value="GGDEF_dom"/>
</dbReference>
<organism evidence="15 16">
    <name type="scientific">[Clostridium] aminophilum</name>
    <dbReference type="NCBI Taxonomy" id="1526"/>
    <lineage>
        <taxon>Bacteria</taxon>
        <taxon>Bacillati</taxon>
        <taxon>Bacillota</taxon>
        <taxon>Clostridia</taxon>
        <taxon>Lachnospirales</taxon>
        <taxon>Lachnospiraceae</taxon>
    </lineage>
</organism>
<dbReference type="InterPro" id="IPR043128">
    <property type="entry name" value="Rev_trsase/Diguanyl_cyclase"/>
</dbReference>
<evidence type="ECO:0000256" key="8">
    <source>
        <dbReference type="ARBA" id="ARBA00022801"/>
    </source>
</evidence>